<dbReference type="Proteomes" id="UP001163046">
    <property type="component" value="Unassembled WGS sequence"/>
</dbReference>
<gene>
    <name evidence="6" type="primary">ISM2</name>
    <name evidence="6" type="ORF">OS493_012985</name>
</gene>
<dbReference type="PROSITE" id="PS50856">
    <property type="entry name" value="AMOP"/>
    <property type="match status" value="1"/>
</dbReference>
<accession>A0A9X0CRJ7</accession>
<protein>
    <submittedName>
        <fullName evidence="6">AMOP domain</fullName>
    </submittedName>
</protein>
<keyword evidence="2" id="KW-0964">Secreted</keyword>
<evidence type="ECO:0000313" key="7">
    <source>
        <dbReference type="Proteomes" id="UP001163046"/>
    </source>
</evidence>
<evidence type="ECO:0000256" key="3">
    <source>
        <dbReference type="ARBA" id="ARBA00022729"/>
    </source>
</evidence>
<dbReference type="EMBL" id="MU826831">
    <property type="protein sequence ID" value="KAJ7373392.1"/>
    <property type="molecule type" value="Genomic_DNA"/>
</dbReference>
<dbReference type="PANTHER" id="PTHR10239:SF29">
    <property type="entry name" value="AMOP DOMAIN-CONTAINING PROTEIN"/>
    <property type="match status" value="1"/>
</dbReference>
<evidence type="ECO:0000313" key="6">
    <source>
        <dbReference type="EMBL" id="KAJ7373392.1"/>
    </source>
</evidence>
<dbReference type="Pfam" id="PF03782">
    <property type="entry name" value="AMOP"/>
    <property type="match status" value="1"/>
</dbReference>
<organism evidence="6 7">
    <name type="scientific">Desmophyllum pertusum</name>
    <dbReference type="NCBI Taxonomy" id="174260"/>
    <lineage>
        <taxon>Eukaryota</taxon>
        <taxon>Metazoa</taxon>
        <taxon>Cnidaria</taxon>
        <taxon>Anthozoa</taxon>
        <taxon>Hexacorallia</taxon>
        <taxon>Scleractinia</taxon>
        <taxon>Caryophylliina</taxon>
        <taxon>Caryophylliidae</taxon>
        <taxon>Desmophyllum</taxon>
    </lineage>
</organism>
<feature type="domain" description="AMOP" evidence="5">
    <location>
        <begin position="6"/>
        <end position="127"/>
    </location>
</feature>
<comment type="caution">
    <text evidence="6">The sequence shown here is derived from an EMBL/GenBank/DDBJ whole genome shotgun (WGS) entry which is preliminary data.</text>
</comment>
<dbReference type="InterPro" id="IPR051867">
    <property type="entry name" value="Angio_Inhib/Adhesion_GPCR"/>
</dbReference>
<evidence type="ECO:0000256" key="4">
    <source>
        <dbReference type="ARBA" id="ARBA00023157"/>
    </source>
</evidence>
<sequence>MQLPTNTPDEPDPCSIWQNCALHQDVIARRWLQALPSCPCQFGFPSIQHFYNNNTIYDQALNKDFQWRLMNSYVDKRSIPRPTADLCIESLSDSASNSSQSQVCCYNSKPLKLITRGLEQARLCWSP</sequence>
<dbReference type="GO" id="GO:0005576">
    <property type="term" value="C:extracellular region"/>
    <property type="evidence" value="ECO:0007669"/>
    <property type="project" value="UniProtKB-SubCell"/>
</dbReference>
<dbReference type="InterPro" id="IPR005533">
    <property type="entry name" value="AMOP_dom"/>
</dbReference>
<evidence type="ECO:0000259" key="5">
    <source>
        <dbReference type="PROSITE" id="PS50856"/>
    </source>
</evidence>
<dbReference type="OrthoDB" id="9930623at2759"/>
<keyword evidence="4" id="KW-1015">Disulfide bond</keyword>
<proteinExistence type="predicted"/>
<keyword evidence="3" id="KW-0732">Signal</keyword>
<comment type="subcellular location">
    <subcellularLocation>
        <location evidence="1">Secreted</location>
    </subcellularLocation>
</comment>
<evidence type="ECO:0000256" key="2">
    <source>
        <dbReference type="ARBA" id="ARBA00022525"/>
    </source>
</evidence>
<reference evidence="6" key="1">
    <citation type="submission" date="2023-01" db="EMBL/GenBank/DDBJ databases">
        <title>Genome assembly of the deep-sea coral Lophelia pertusa.</title>
        <authorList>
            <person name="Herrera S."/>
            <person name="Cordes E."/>
        </authorList>
    </citation>
    <scope>NUCLEOTIDE SEQUENCE</scope>
    <source>
        <strain evidence="6">USNM1676648</strain>
        <tissue evidence="6">Polyp</tissue>
    </source>
</reference>
<dbReference type="AlphaFoldDB" id="A0A9X0CRJ7"/>
<keyword evidence="7" id="KW-1185">Reference proteome</keyword>
<evidence type="ECO:0000256" key="1">
    <source>
        <dbReference type="ARBA" id="ARBA00004613"/>
    </source>
</evidence>
<name>A0A9X0CRJ7_9CNID</name>
<dbReference type="PANTHER" id="PTHR10239">
    <property type="entry name" value="ISTHMIN-2"/>
    <property type="match status" value="1"/>
</dbReference>